<dbReference type="InterPro" id="IPR045068">
    <property type="entry name" value="BACURD1-3"/>
</dbReference>
<name>A0ABR3UQN3_9PLEO</name>
<dbReference type="InterPro" id="IPR011333">
    <property type="entry name" value="SKP1/BTB/POZ_sf"/>
</dbReference>
<gene>
    <name evidence="2" type="ORF">ACET3X_002676</name>
</gene>
<evidence type="ECO:0000313" key="3">
    <source>
        <dbReference type="Proteomes" id="UP001578633"/>
    </source>
</evidence>
<accession>A0ABR3UQN3</accession>
<sequence>MDPANNPATMPALTADDTSAPVDVEGIRLQRNGKAESVTTTDLTDPTDLSVQEFLVATNYPKNLTLDVGGRKFKVSRDTLKAESGLFERQLSGRFSPWEPEADGSYFLDADPDLFEHLLRFMRRPEVFPLFYSKMNGFDYDLYNRLQAEALYFQMDTLYNWIKFEGYLAAIKVKASKMDVRRIGNRNMVTVPSEALPVNIIQDLHVIPRTRKIYLCPRQIIVHKGRPELCGAACHKSQGEREVQYEVEESLEVVTVEKEIVFDGNVCRVD</sequence>
<proteinExistence type="predicted"/>
<dbReference type="PROSITE" id="PS50097">
    <property type="entry name" value="BTB"/>
    <property type="match status" value="1"/>
</dbReference>
<feature type="domain" description="BTB" evidence="1">
    <location>
        <begin position="62"/>
        <end position="127"/>
    </location>
</feature>
<reference evidence="2 3" key="1">
    <citation type="submission" date="2024-09" db="EMBL/GenBank/DDBJ databases">
        <title>T2T genomes of carrot and Alternaria dauci and their utility for understanding host-pathogen interaction during carrot leaf blight disease.</title>
        <authorList>
            <person name="Liu W."/>
            <person name="Xu S."/>
            <person name="Ou C."/>
            <person name="Liu X."/>
            <person name="Zhuang F."/>
            <person name="Deng X.W."/>
        </authorList>
    </citation>
    <scope>NUCLEOTIDE SEQUENCE [LARGE SCALE GENOMIC DNA]</scope>
    <source>
        <strain evidence="2 3">A2016</strain>
    </source>
</reference>
<dbReference type="GeneID" id="96082998"/>
<dbReference type="PANTHER" id="PTHR11145:SF8">
    <property type="entry name" value="RE57120P"/>
    <property type="match status" value="1"/>
</dbReference>
<dbReference type="Proteomes" id="UP001578633">
    <property type="component" value="Chromosome 2"/>
</dbReference>
<dbReference type="CDD" id="cd18316">
    <property type="entry name" value="BTB_POZ_KCTD-like"/>
    <property type="match status" value="1"/>
</dbReference>
<dbReference type="RefSeq" id="XP_069309223.1">
    <property type="nucleotide sequence ID" value="XM_069449445.1"/>
</dbReference>
<dbReference type="Pfam" id="PF02214">
    <property type="entry name" value="BTB_2"/>
    <property type="match status" value="1"/>
</dbReference>
<dbReference type="Gene3D" id="3.30.710.10">
    <property type="entry name" value="Potassium Channel Kv1.1, Chain A"/>
    <property type="match status" value="1"/>
</dbReference>
<dbReference type="EMBL" id="JBHGVX010000002">
    <property type="protein sequence ID" value="KAL1798639.1"/>
    <property type="molecule type" value="Genomic_DNA"/>
</dbReference>
<evidence type="ECO:0000259" key="1">
    <source>
        <dbReference type="PROSITE" id="PS50097"/>
    </source>
</evidence>
<dbReference type="InterPro" id="IPR003131">
    <property type="entry name" value="T1-type_BTB"/>
</dbReference>
<organism evidence="2 3">
    <name type="scientific">Alternaria dauci</name>
    <dbReference type="NCBI Taxonomy" id="48095"/>
    <lineage>
        <taxon>Eukaryota</taxon>
        <taxon>Fungi</taxon>
        <taxon>Dikarya</taxon>
        <taxon>Ascomycota</taxon>
        <taxon>Pezizomycotina</taxon>
        <taxon>Dothideomycetes</taxon>
        <taxon>Pleosporomycetidae</taxon>
        <taxon>Pleosporales</taxon>
        <taxon>Pleosporineae</taxon>
        <taxon>Pleosporaceae</taxon>
        <taxon>Alternaria</taxon>
        <taxon>Alternaria sect. Porri</taxon>
    </lineage>
</organism>
<protein>
    <recommendedName>
        <fullName evidence="1">BTB domain-containing protein</fullName>
    </recommendedName>
</protein>
<dbReference type="SUPFAM" id="SSF54695">
    <property type="entry name" value="POZ domain"/>
    <property type="match status" value="1"/>
</dbReference>
<dbReference type="SMART" id="SM00225">
    <property type="entry name" value="BTB"/>
    <property type="match status" value="1"/>
</dbReference>
<evidence type="ECO:0000313" key="2">
    <source>
        <dbReference type="EMBL" id="KAL1798639.1"/>
    </source>
</evidence>
<comment type="caution">
    <text evidence="2">The sequence shown here is derived from an EMBL/GenBank/DDBJ whole genome shotgun (WGS) entry which is preliminary data.</text>
</comment>
<dbReference type="PANTHER" id="PTHR11145">
    <property type="entry name" value="BTB/POZ DOMAIN-CONTAINING ADAPTER FOR CUL3-MEDIATED RHOA DEGRADATION PROTEIN FAMILY MEMBER"/>
    <property type="match status" value="1"/>
</dbReference>
<dbReference type="InterPro" id="IPR000210">
    <property type="entry name" value="BTB/POZ_dom"/>
</dbReference>
<keyword evidence="3" id="KW-1185">Reference proteome</keyword>